<dbReference type="PANTHER" id="PTHR19375">
    <property type="entry name" value="HEAT SHOCK PROTEIN 70KDA"/>
    <property type="match status" value="1"/>
</dbReference>
<dbReference type="Pfam" id="PF00012">
    <property type="entry name" value="HSP70"/>
    <property type="match status" value="1"/>
</dbReference>
<evidence type="ECO:0000256" key="3">
    <source>
        <dbReference type="ARBA" id="ARBA00022840"/>
    </source>
</evidence>
<dbReference type="AlphaFoldDB" id="A0AA38HZY5"/>
<sequence length="204" mass="23870">MGFVIRRNTKIPAKASRSCTDSGHTSAIFEIYEGERTDVRKNRYLGDLCVDGLTPAPPRQRMLTFTLNIDNNGILTATAEEKISNIIKEVKVNYTRGDRSEFEIKNSLLDAVENRKMDEKLEKFIKIKEKVYVYLESFLYNLDKKNLSEKYQSIQLFCQEIMNDLWDMEVDQKNRLKDLYVEAKIKCNAIAERHHFDYVPELDI</sequence>
<evidence type="ECO:0000313" key="5">
    <source>
        <dbReference type="Proteomes" id="UP001168821"/>
    </source>
</evidence>
<dbReference type="GO" id="GO:0140662">
    <property type="term" value="F:ATP-dependent protein folding chaperone"/>
    <property type="evidence" value="ECO:0007669"/>
    <property type="project" value="InterPro"/>
</dbReference>
<comment type="caution">
    <text evidence="4">The sequence shown here is derived from an EMBL/GenBank/DDBJ whole genome shotgun (WGS) entry which is preliminary data.</text>
</comment>
<keyword evidence="2" id="KW-0547">Nucleotide-binding</keyword>
<evidence type="ECO:0000256" key="1">
    <source>
        <dbReference type="ARBA" id="ARBA00007381"/>
    </source>
</evidence>
<organism evidence="4 5">
    <name type="scientific">Zophobas morio</name>
    <dbReference type="NCBI Taxonomy" id="2755281"/>
    <lineage>
        <taxon>Eukaryota</taxon>
        <taxon>Metazoa</taxon>
        <taxon>Ecdysozoa</taxon>
        <taxon>Arthropoda</taxon>
        <taxon>Hexapoda</taxon>
        <taxon>Insecta</taxon>
        <taxon>Pterygota</taxon>
        <taxon>Neoptera</taxon>
        <taxon>Endopterygota</taxon>
        <taxon>Coleoptera</taxon>
        <taxon>Polyphaga</taxon>
        <taxon>Cucujiformia</taxon>
        <taxon>Tenebrionidae</taxon>
        <taxon>Zophobas</taxon>
    </lineage>
</organism>
<dbReference type="Gene3D" id="2.60.34.10">
    <property type="entry name" value="Substrate Binding Domain Of DNAk, Chain A, domain 1"/>
    <property type="match status" value="1"/>
</dbReference>
<dbReference type="Proteomes" id="UP001168821">
    <property type="component" value="Unassembled WGS sequence"/>
</dbReference>
<dbReference type="GO" id="GO:0005524">
    <property type="term" value="F:ATP binding"/>
    <property type="evidence" value="ECO:0007669"/>
    <property type="project" value="UniProtKB-KW"/>
</dbReference>
<gene>
    <name evidence="4" type="ORF">Zmor_023827</name>
</gene>
<evidence type="ECO:0008006" key="6">
    <source>
        <dbReference type="Google" id="ProtNLM"/>
    </source>
</evidence>
<dbReference type="SUPFAM" id="SSF100920">
    <property type="entry name" value="Heat shock protein 70kD (HSP70), peptide-binding domain"/>
    <property type="match status" value="1"/>
</dbReference>
<proteinExistence type="inferred from homology"/>
<protein>
    <recommendedName>
        <fullName evidence="6">Heat shock protein 70</fullName>
    </recommendedName>
</protein>
<accession>A0AA38HZY5</accession>
<dbReference type="EMBL" id="JALNTZ010000007">
    <property type="protein sequence ID" value="KAJ3646232.1"/>
    <property type="molecule type" value="Genomic_DNA"/>
</dbReference>
<reference evidence="4" key="1">
    <citation type="journal article" date="2023" name="G3 (Bethesda)">
        <title>Whole genome assemblies of Zophobas morio and Tenebrio molitor.</title>
        <authorList>
            <person name="Kaur S."/>
            <person name="Stinson S.A."/>
            <person name="diCenzo G.C."/>
        </authorList>
    </citation>
    <scope>NUCLEOTIDE SEQUENCE</scope>
    <source>
        <strain evidence="4">QUZm001</strain>
    </source>
</reference>
<keyword evidence="5" id="KW-1185">Reference proteome</keyword>
<dbReference type="InterPro" id="IPR029047">
    <property type="entry name" value="HSP70_peptide-bd_sf"/>
</dbReference>
<dbReference type="InterPro" id="IPR013126">
    <property type="entry name" value="Hsp_70_fam"/>
</dbReference>
<comment type="similarity">
    <text evidence="1">Belongs to the heat shock protein 70 family.</text>
</comment>
<name>A0AA38HZY5_9CUCU</name>
<evidence type="ECO:0000256" key="2">
    <source>
        <dbReference type="ARBA" id="ARBA00022741"/>
    </source>
</evidence>
<keyword evidence="3" id="KW-0067">ATP-binding</keyword>
<evidence type="ECO:0000313" key="4">
    <source>
        <dbReference type="EMBL" id="KAJ3646232.1"/>
    </source>
</evidence>